<dbReference type="PANTHER" id="PTHR43301:SF3">
    <property type="entry name" value="ARABINAN ENDO-1,5-ALPHA-L-ARABINOSIDASE A-RELATED"/>
    <property type="match status" value="1"/>
</dbReference>
<dbReference type="EMBL" id="QGQD01000060">
    <property type="protein sequence ID" value="TLD00086.1"/>
    <property type="molecule type" value="Genomic_DNA"/>
</dbReference>
<dbReference type="Pfam" id="PF02368">
    <property type="entry name" value="Big_2"/>
    <property type="match status" value="2"/>
</dbReference>
<gene>
    <name evidence="5" type="primary">inlA_5</name>
    <name evidence="5" type="ORF">DSM106044_03176</name>
</gene>
<feature type="signal peptide" evidence="3">
    <location>
        <begin position="1"/>
        <end position="30"/>
    </location>
</feature>
<evidence type="ECO:0000313" key="6">
    <source>
        <dbReference type="Proteomes" id="UP000306509"/>
    </source>
</evidence>
<dbReference type="Gene3D" id="2.60.120.200">
    <property type="match status" value="2"/>
</dbReference>
<reference evidence="5 6" key="1">
    <citation type="journal article" date="2019" name="Anaerobe">
        <title>Detection of Robinsoniella peoriensis in multiple bone samples of a trauma patient.</title>
        <authorList>
            <person name="Schrottner P."/>
            <person name="Hartwich K."/>
            <person name="Bunk B."/>
            <person name="Schober I."/>
            <person name="Helbig S."/>
            <person name="Rudolph W.W."/>
            <person name="Gunzer F."/>
        </authorList>
    </citation>
    <scope>NUCLEOTIDE SEQUENCE [LARGE SCALE GENOMIC DNA]</scope>
    <source>
        <strain evidence="5 6">DSM 106044</strain>
    </source>
</reference>
<dbReference type="InterPro" id="IPR044060">
    <property type="entry name" value="Bacterial_rp_domain"/>
</dbReference>
<keyword evidence="3" id="KW-0732">Signal</keyword>
<accession>A0A4U8QDR3</accession>
<dbReference type="SUPFAM" id="SSF75005">
    <property type="entry name" value="Arabinanase/levansucrase/invertase"/>
    <property type="match status" value="1"/>
</dbReference>
<dbReference type="InterPro" id="IPR042229">
    <property type="entry name" value="Listeria/Bacterioides_rpt_sf"/>
</dbReference>
<feature type="domain" description="BIG2" evidence="4">
    <location>
        <begin position="1304"/>
        <end position="1379"/>
    </location>
</feature>
<evidence type="ECO:0000259" key="4">
    <source>
        <dbReference type="SMART" id="SM00635"/>
    </source>
</evidence>
<dbReference type="Pfam" id="PF18998">
    <property type="entry name" value="Flg_new_2"/>
    <property type="match status" value="4"/>
</dbReference>
<dbReference type="Pfam" id="PF20578">
    <property type="entry name" value="aBig_2"/>
    <property type="match status" value="2"/>
</dbReference>
<dbReference type="RefSeq" id="WP_138002898.1">
    <property type="nucleotide sequence ID" value="NZ_QGQD01000060.1"/>
</dbReference>
<dbReference type="InterPro" id="IPR013320">
    <property type="entry name" value="ConA-like_dom_sf"/>
</dbReference>
<protein>
    <submittedName>
        <fullName evidence="5">Internalin-A</fullName>
    </submittedName>
</protein>
<dbReference type="InterPro" id="IPR008964">
    <property type="entry name" value="Invasin/intimin_cell_adhesion"/>
</dbReference>
<sequence length="1464" mass="160715" precursor="true">MKKWVKRVIPAILTATMILTSIPGSMQVEAEEQESQASANEAVQLITNYEMTLTEDGKLEDKAGGHNANMVSMGQGDINEGNLIFTGNKSQYIEFPEGTFGDDESFTIDLKFNTSQKAYAWVYNLGARDTADYVFLNPMRSEGNTVFALKQKPAGEKFVMKNNVVTPGADTWATMVFQDNNTANLYINGKLSGSISHGYSVQTIINNAKKDNCIGYLGKSLFDPDPGYVGSISYFRVYDNALDADQVWRNYAEQQGLSDEEKAEMDISELSLEEGEAKGDLDLPATGKNGAAISWTSSHPQIISETGIVTKPAEDTEVTLTASVIYGSIEKTRDFHFMVISNASIVAEAIEQLTIDNADPVVENITLATELNGASITWESSDTNVITDKAVENEEYAETPAGVVTRGEKDKQVKLTATITLGDISDTKEFDLTVKKKAAQKEYAAYLYVHFNELVVGTSLQQIYFGVSKDGLQWTALNDNAPILESAVGDLGVRDPYIVRSPEGDKFYLIGTDLDIHHPKYGGNWGLMASIGSNALVIWESTDLVNWTESRTADVASGIGAGCAWAPAAIYDETTGEYLVFWSSPLTGLTGDSGHGYIFVSKTRDFVTFTEAELYSDPGINTIDADIYKEGDSYYRLLKESAKGYVYLQSSPKLLDYTEPPVYNIGGRDFTARGMEFQRIENTAPGCLETFRGTYEGPTMFKFSDRNEWCILVDEYGFPTARGYVPFFTNNLDEPNSVKVAADNTYTLTDGAKHGSVIPITQEEYDNLVAKWGVNNEKYAEEKTEAILNYDFEEKVEEGIVKDKAQNNDGQLFGKAAYRYDAEKGSNVLYLDGSEGTYAQLPTGLFDGLDNLTISMDIKAESTQEYHFDFAIGKDINKYMFLKVRPNEIRNAITARGNFLEKEIKLKGNEFLNKWMRVSVVMENHKMYLYVDGEKAGETSGVGVRNISELGENLIAYMGKSFYPDPYFKGSYDNVKIYNRALSAEEIKNEQAEEPEVTEYTASYLAGEGGAISGLSVQKVKEGTATKEVTAVAKEGYSFYRWSDGVTTAKRSDVLKKDLTVIAEFVKDAEPEIKEYTAVYLPGEGGTITGLSVQKVKEGNATKEVTAEAKEGYSFHRWSDGVLTAKRSDVLKKDLTVTAEFVKNAEPEIKEYTVSYLAGEGGTISGMSVQKVKEGSATKEVTAVAKAGYSFRRWSDGVTTAKRSDVMKKDLTVTAEFVMNEEPEAKEYTASYLAGIGGSISGISVQKVKEGSATKEVTAVAKAGYSFRRWSDGVTTAKRSDVLKNNLTVTAEFTKNPVKPDPKTPVKVKLNKSLITLGVGEKFSFKAVVSPLTASQKVTWKSDKKSVVSVSASGKITAKKTGKSTITAVTKNGKKAICKVTVRKAPKKITLKVSKKTLKKGRTYQLKVNFPSKTASYKMRYSSSKKNVASVSSTGKITAKKKGKTTITAKTFNGKKAEIDITVI</sequence>
<dbReference type="GO" id="GO:0016798">
    <property type="term" value="F:hydrolase activity, acting on glycosyl bonds"/>
    <property type="evidence" value="ECO:0007669"/>
    <property type="project" value="UniProtKB-KW"/>
</dbReference>
<evidence type="ECO:0000313" key="5">
    <source>
        <dbReference type="EMBL" id="TLD00086.1"/>
    </source>
</evidence>
<dbReference type="Gene3D" id="2.60.40.1080">
    <property type="match status" value="2"/>
</dbReference>
<dbReference type="PANTHER" id="PTHR43301">
    <property type="entry name" value="ARABINAN ENDO-1,5-ALPHA-L-ARABINOSIDASE"/>
    <property type="match status" value="1"/>
</dbReference>
<dbReference type="Gene3D" id="2.60.40.4270">
    <property type="entry name" value="Listeria-Bacteroides repeat domain"/>
    <property type="match status" value="1"/>
</dbReference>
<dbReference type="Gene3D" id="2.115.10.20">
    <property type="entry name" value="Glycosyl hydrolase domain, family 43"/>
    <property type="match status" value="1"/>
</dbReference>
<evidence type="ECO:0000256" key="1">
    <source>
        <dbReference type="ARBA" id="ARBA00022801"/>
    </source>
</evidence>
<evidence type="ECO:0000256" key="2">
    <source>
        <dbReference type="ARBA" id="ARBA00023295"/>
    </source>
</evidence>
<dbReference type="CDD" id="cd08983">
    <property type="entry name" value="GH43_Bt3655-like"/>
    <property type="match status" value="1"/>
</dbReference>
<dbReference type="InterPro" id="IPR023296">
    <property type="entry name" value="Glyco_hydro_beta-prop_sf"/>
</dbReference>
<dbReference type="STRING" id="180332.GCA_000797495_01875"/>
<comment type="caution">
    <text evidence="5">The sequence shown here is derived from an EMBL/GenBank/DDBJ whole genome shotgun (WGS) entry which is preliminary data.</text>
</comment>
<keyword evidence="1" id="KW-0378">Hydrolase</keyword>
<dbReference type="InterPro" id="IPR050727">
    <property type="entry name" value="GH43_arabinanases"/>
</dbReference>
<keyword evidence="2" id="KW-0326">Glycosidase</keyword>
<dbReference type="InterPro" id="IPR046780">
    <property type="entry name" value="aBig_2"/>
</dbReference>
<feature type="domain" description="BIG2" evidence="4">
    <location>
        <begin position="1385"/>
        <end position="1461"/>
    </location>
</feature>
<proteinExistence type="predicted"/>
<name>A0A4U8QDR3_9FIRM</name>
<dbReference type="SUPFAM" id="SSF49373">
    <property type="entry name" value="Invasin/intimin cell-adhesion fragments"/>
    <property type="match status" value="2"/>
</dbReference>
<dbReference type="SMART" id="SM00635">
    <property type="entry name" value="BID_2"/>
    <property type="match status" value="2"/>
</dbReference>
<organism evidence="5 6">
    <name type="scientific">Robinsoniella peoriensis</name>
    <dbReference type="NCBI Taxonomy" id="180332"/>
    <lineage>
        <taxon>Bacteria</taxon>
        <taxon>Bacillati</taxon>
        <taxon>Bacillota</taxon>
        <taxon>Clostridia</taxon>
        <taxon>Lachnospirales</taxon>
        <taxon>Lachnospiraceae</taxon>
        <taxon>Robinsoniella</taxon>
    </lineage>
</organism>
<dbReference type="SUPFAM" id="SSF49899">
    <property type="entry name" value="Concanavalin A-like lectins/glucanases"/>
    <property type="match status" value="2"/>
</dbReference>
<keyword evidence="6" id="KW-1185">Reference proteome</keyword>
<dbReference type="Pfam" id="PF13385">
    <property type="entry name" value="Laminin_G_3"/>
    <property type="match status" value="2"/>
</dbReference>
<evidence type="ECO:0000256" key="3">
    <source>
        <dbReference type="SAM" id="SignalP"/>
    </source>
</evidence>
<dbReference type="Proteomes" id="UP000306509">
    <property type="component" value="Unassembled WGS sequence"/>
</dbReference>
<dbReference type="InterPro" id="IPR003343">
    <property type="entry name" value="Big_2"/>
</dbReference>
<feature type="chain" id="PRO_5020342755" evidence="3">
    <location>
        <begin position="31"/>
        <end position="1464"/>
    </location>
</feature>